<dbReference type="InterPro" id="IPR036249">
    <property type="entry name" value="Thioredoxin-like_sf"/>
</dbReference>
<dbReference type="PROSITE" id="PS51352">
    <property type="entry name" value="THIOREDOXIN_2"/>
    <property type="match status" value="1"/>
</dbReference>
<accession>A0A1Q5ZVU6</accession>
<dbReference type="OrthoDB" id="793244at2"/>
<dbReference type="InterPro" id="IPR050553">
    <property type="entry name" value="Thioredoxin_ResA/DsbE_sf"/>
</dbReference>
<dbReference type="Pfam" id="PF08534">
    <property type="entry name" value="Redoxin"/>
    <property type="match status" value="1"/>
</dbReference>
<dbReference type="InterPro" id="IPR013766">
    <property type="entry name" value="Thioredoxin_domain"/>
</dbReference>
<organism evidence="3 4">
    <name type="scientific">Mucilaginibacter polytrichastri</name>
    <dbReference type="NCBI Taxonomy" id="1302689"/>
    <lineage>
        <taxon>Bacteria</taxon>
        <taxon>Pseudomonadati</taxon>
        <taxon>Bacteroidota</taxon>
        <taxon>Sphingobacteriia</taxon>
        <taxon>Sphingobacteriales</taxon>
        <taxon>Sphingobacteriaceae</taxon>
        <taxon>Mucilaginibacter</taxon>
    </lineage>
</organism>
<comment type="caution">
    <text evidence="3">The sequence shown here is derived from an EMBL/GenBank/DDBJ whole genome shotgun (WGS) entry which is preliminary data.</text>
</comment>
<evidence type="ECO:0000313" key="4">
    <source>
        <dbReference type="Proteomes" id="UP000186720"/>
    </source>
</evidence>
<reference evidence="3 4" key="1">
    <citation type="submission" date="2016-11" db="EMBL/GenBank/DDBJ databases">
        <title>Whole Genome Sequencing of Mucilaginibacter polytrichastri RG4-7(T) isolated from the moss sample.</title>
        <authorList>
            <person name="Li Y."/>
        </authorList>
    </citation>
    <scope>NUCLEOTIDE SEQUENCE [LARGE SCALE GENOMIC DNA]</scope>
    <source>
        <strain evidence="3 4">RG4-7</strain>
    </source>
</reference>
<dbReference type="GO" id="GO:0016491">
    <property type="term" value="F:oxidoreductase activity"/>
    <property type="evidence" value="ECO:0007669"/>
    <property type="project" value="InterPro"/>
</dbReference>
<dbReference type="InterPro" id="IPR013740">
    <property type="entry name" value="Redoxin"/>
</dbReference>
<dbReference type="SUPFAM" id="SSF52833">
    <property type="entry name" value="Thioredoxin-like"/>
    <property type="match status" value="1"/>
</dbReference>
<dbReference type="CDD" id="cd02966">
    <property type="entry name" value="TlpA_like_family"/>
    <property type="match status" value="1"/>
</dbReference>
<gene>
    <name evidence="3" type="ORF">RG47T_1343</name>
</gene>
<evidence type="ECO:0000259" key="2">
    <source>
        <dbReference type="PROSITE" id="PS51352"/>
    </source>
</evidence>
<keyword evidence="1" id="KW-0732">Signal</keyword>
<dbReference type="Gene3D" id="3.40.30.10">
    <property type="entry name" value="Glutaredoxin"/>
    <property type="match status" value="1"/>
</dbReference>
<evidence type="ECO:0000313" key="3">
    <source>
        <dbReference type="EMBL" id="OKS85897.1"/>
    </source>
</evidence>
<keyword evidence="4" id="KW-1185">Reference proteome</keyword>
<dbReference type="PANTHER" id="PTHR42852:SF13">
    <property type="entry name" value="PROTEIN DIPZ"/>
    <property type="match status" value="1"/>
</dbReference>
<dbReference type="PANTHER" id="PTHR42852">
    <property type="entry name" value="THIOL:DISULFIDE INTERCHANGE PROTEIN DSBE"/>
    <property type="match status" value="1"/>
</dbReference>
<sequence>MQKTLLIIVLAALCLNFRATAQGQNIIKPLVIGDTIPNGIWKIPLQVINERLGKKTITLNDYHNKKLIILDFWATWCGTCIAKFPHIDSLNRAYQNQVQFILVNTSNRDSDKQKVRAFIGRYIANHQALSVPIIHQKKSFNSYFPCHVLPHYVWVGVDGRIKAITEWTEVNKQNIESLIADLPLNLPVKDW</sequence>
<dbReference type="RefSeq" id="WP_074488670.1">
    <property type="nucleotide sequence ID" value="NZ_FPAM01000002.1"/>
</dbReference>
<dbReference type="STRING" id="1302689.RG47T_1343"/>
<dbReference type="Proteomes" id="UP000186720">
    <property type="component" value="Unassembled WGS sequence"/>
</dbReference>
<feature type="chain" id="PRO_5010166804" description="Thioredoxin domain-containing protein" evidence="1">
    <location>
        <begin position="22"/>
        <end position="191"/>
    </location>
</feature>
<feature type="signal peptide" evidence="1">
    <location>
        <begin position="1"/>
        <end position="21"/>
    </location>
</feature>
<evidence type="ECO:0000256" key="1">
    <source>
        <dbReference type="SAM" id="SignalP"/>
    </source>
</evidence>
<name>A0A1Q5ZVU6_9SPHI</name>
<proteinExistence type="predicted"/>
<protein>
    <recommendedName>
        <fullName evidence="2">Thioredoxin domain-containing protein</fullName>
    </recommendedName>
</protein>
<feature type="domain" description="Thioredoxin" evidence="2">
    <location>
        <begin position="30"/>
        <end position="187"/>
    </location>
</feature>
<dbReference type="EMBL" id="MPPL01000001">
    <property type="protein sequence ID" value="OKS85897.1"/>
    <property type="molecule type" value="Genomic_DNA"/>
</dbReference>
<dbReference type="AlphaFoldDB" id="A0A1Q5ZVU6"/>